<dbReference type="PROSITE" id="PS51505">
    <property type="entry name" value="SCA7"/>
    <property type="match status" value="1"/>
</dbReference>
<feature type="compositionally biased region" description="Basic and acidic residues" evidence="1">
    <location>
        <begin position="217"/>
        <end position="236"/>
    </location>
</feature>
<dbReference type="AlphaFoldDB" id="A0A2J6SVM1"/>
<dbReference type="PANTHER" id="PTHR47805:SF1">
    <property type="entry name" value="SAGA-ASSOCIATED FACTOR 73"/>
    <property type="match status" value="1"/>
</dbReference>
<feature type="compositionally biased region" description="Acidic residues" evidence="1">
    <location>
        <begin position="174"/>
        <end position="183"/>
    </location>
</feature>
<feature type="domain" description="SCA7" evidence="2">
    <location>
        <begin position="238"/>
        <end position="303"/>
    </location>
</feature>
<sequence length="440" mass="47336">MAAAVGSSKGLSPSSVASDDDSTIKVAPKKVAKDKPAGKIKLKTPAPKQNKPGNWRDGSVIDDGKKGTDTPNSASGPASPGPVVNQLDDSVRENFPTGRPLEDPTELQQCKICKKGILKTVSAAHVEACIKAKNEKLKKKKEQKEAREREKKLAAKGDEKDKDKDKDEEGDTRMEDEDEDEDVAADKKGPGGLKSTKKSAGKKIEVDDTKKGKKRKADGDAEKGPKQKKKKEEPKPKAPKQKGPVDVERQCGVSKDGVPCARSLTCKSHSMGAKRAVAGRSLPYDMLLAAYQKKNQAKQQKAAIDANAPLEDEEAGNGPVDSDEELTAVMHGLSNWNPQPVVPPLVHEPIEKKYMRQRLYEQLHNATNGFTVNIFKVVGYGAQTLAPGHPGLLEQEGDADGEIDNGQGLGIGMNGVAARRASGFNMQLPPQRRPSGTNQR</sequence>
<dbReference type="Pfam" id="PF08313">
    <property type="entry name" value="SCA7"/>
    <property type="match status" value="1"/>
</dbReference>
<dbReference type="PANTHER" id="PTHR47805">
    <property type="entry name" value="SAGA-ASSOCIATED FACTOR 73"/>
    <property type="match status" value="1"/>
</dbReference>
<evidence type="ECO:0000313" key="3">
    <source>
        <dbReference type="EMBL" id="PMD54822.1"/>
    </source>
</evidence>
<feature type="region of interest" description="Disordered" evidence="1">
    <location>
        <begin position="132"/>
        <end position="263"/>
    </location>
</feature>
<dbReference type="GO" id="GO:1904802">
    <property type="term" value="P:RITS complex assembly"/>
    <property type="evidence" value="ECO:0007669"/>
    <property type="project" value="TreeGrafter"/>
</dbReference>
<dbReference type="EMBL" id="KZ613856">
    <property type="protein sequence ID" value="PMD54822.1"/>
    <property type="molecule type" value="Genomic_DNA"/>
</dbReference>
<dbReference type="GO" id="GO:0031048">
    <property type="term" value="P:regulatory ncRNA-mediated heterochromatin formation"/>
    <property type="evidence" value="ECO:0007669"/>
    <property type="project" value="TreeGrafter"/>
</dbReference>
<reference evidence="3 4" key="1">
    <citation type="submission" date="2016-04" db="EMBL/GenBank/DDBJ databases">
        <title>A degradative enzymes factory behind the ericoid mycorrhizal symbiosis.</title>
        <authorList>
            <consortium name="DOE Joint Genome Institute"/>
            <person name="Martino E."/>
            <person name="Morin E."/>
            <person name="Grelet G."/>
            <person name="Kuo A."/>
            <person name="Kohler A."/>
            <person name="Daghino S."/>
            <person name="Barry K."/>
            <person name="Choi C."/>
            <person name="Cichocki N."/>
            <person name="Clum A."/>
            <person name="Copeland A."/>
            <person name="Hainaut M."/>
            <person name="Haridas S."/>
            <person name="Labutti K."/>
            <person name="Lindquist E."/>
            <person name="Lipzen A."/>
            <person name="Khouja H.-R."/>
            <person name="Murat C."/>
            <person name="Ohm R."/>
            <person name="Olson A."/>
            <person name="Spatafora J."/>
            <person name="Veneault-Fourrey C."/>
            <person name="Henrissat B."/>
            <person name="Grigoriev I."/>
            <person name="Martin F."/>
            <person name="Perotto S."/>
        </authorList>
    </citation>
    <scope>NUCLEOTIDE SEQUENCE [LARGE SCALE GENOMIC DNA]</scope>
    <source>
        <strain evidence="3 4">E</strain>
    </source>
</reference>
<accession>A0A2J6SVM1</accession>
<dbReference type="Proteomes" id="UP000235371">
    <property type="component" value="Unassembled WGS sequence"/>
</dbReference>
<evidence type="ECO:0000259" key="2">
    <source>
        <dbReference type="PROSITE" id="PS51505"/>
    </source>
</evidence>
<keyword evidence="4" id="KW-1185">Reference proteome</keyword>
<protein>
    <submittedName>
        <fullName evidence="3">SCA7-domain-containing protein</fullName>
    </submittedName>
</protein>
<dbReference type="STRING" id="1095630.A0A2J6SVM1"/>
<dbReference type="Gene3D" id="6.10.140.670">
    <property type="match status" value="1"/>
</dbReference>
<evidence type="ECO:0000313" key="4">
    <source>
        <dbReference type="Proteomes" id="UP000235371"/>
    </source>
</evidence>
<dbReference type="GO" id="GO:0000124">
    <property type="term" value="C:SAGA complex"/>
    <property type="evidence" value="ECO:0007669"/>
    <property type="project" value="InterPro"/>
</dbReference>
<proteinExistence type="predicted"/>
<dbReference type="GeneID" id="36593194"/>
<feature type="region of interest" description="Disordered" evidence="1">
    <location>
        <begin position="1"/>
        <end position="109"/>
    </location>
</feature>
<evidence type="ECO:0000256" key="1">
    <source>
        <dbReference type="SAM" id="MobiDB-lite"/>
    </source>
</evidence>
<feature type="compositionally biased region" description="Low complexity" evidence="1">
    <location>
        <begin position="73"/>
        <end position="84"/>
    </location>
</feature>
<dbReference type="OrthoDB" id="21678at2759"/>
<name>A0A2J6SVM1_9HELO</name>
<dbReference type="InterPro" id="IPR013243">
    <property type="entry name" value="SCA7_dom"/>
</dbReference>
<dbReference type="RefSeq" id="XP_024731726.1">
    <property type="nucleotide sequence ID" value="XM_024885117.1"/>
</dbReference>
<organism evidence="3 4">
    <name type="scientific">Hyaloscypha bicolor E</name>
    <dbReference type="NCBI Taxonomy" id="1095630"/>
    <lineage>
        <taxon>Eukaryota</taxon>
        <taxon>Fungi</taxon>
        <taxon>Dikarya</taxon>
        <taxon>Ascomycota</taxon>
        <taxon>Pezizomycotina</taxon>
        <taxon>Leotiomycetes</taxon>
        <taxon>Helotiales</taxon>
        <taxon>Hyaloscyphaceae</taxon>
        <taxon>Hyaloscypha</taxon>
        <taxon>Hyaloscypha bicolor</taxon>
    </lineage>
</organism>
<dbReference type="InParanoid" id="A0A2J6SVM1"/>
<dbReference type="GO" id="GO:0006357">
    <property type="term" value="P:regulation of transcription by RNA polymerase II"/>
    <property type="evidence" value="ECO:0007669"/>
    <property type="project" value="TreeGrafter"/>
</dbReference>
<dbReference type="InterPro" id="IPR037804">
    <property type="entry name" value="SGF73"/>
</dbReference>
<feature type="compositionally biased region" description="Basic and acidic residues" evidence="1">
    <location>
        <begin position="142"/>
        <end position="173"/>
    </location>
</feature>
<gene>
    <name evidence="3" type="ORF">K444DRAFT_645750</name>
</gene>